<dbReference type="Proteomes" id="UP000075714">
    <property type="component" value="Unassembled WGS sequence"/>
</dbReference>
<reference evidence="3" key="1">
    <citation type="journal article" date="2016" name="Nat. Commun.">
        <title>The Gonium pectorale genome demonstrates co-option of cell cycle regulation during the evolution of multicellularity.</title>
        <authorList>
            <person name="Hanschen E.R."/>
            <person name="Marriage T.N."/>
            <person name="Ferris P.J."/>
            <person name="Hamaji T."/>
            <person name="Toyoda A."/>
            <person name="Fujiyama A."/>
            <person name="Neme R."/>
            <person name="Noguchi H."/>
            <person name="Minakuchi Y."/>
            <person name="Suzuki M."/>
            <person name="Kawai-Toyooka H."/>
            <person name="Smith D.R."/>
            <person name="Sparks H."/>
            <person name="Anderson J."/>
            <person name="Bakaric R."/>
            <person name="Luria V."/>
            <person name="Karger A."/>
            <person name="Kirschner M.W."/>
            <person name="Durand P.M."/>
            <person name="Michod R.E."/>
            <person name="Nozaki H."/>
            <person name="Olson B.J."/>
        </authorList>
    </citation>
    <scope>NUCLEOTIDE SEQUENCE [LARGE SCALE GENOMIC DNA]</scope>
    <source>
        <strain evidence="3">NIES-2863</strain>
    </source>
</reference>
<proteinExistence type="predicted"/>
<dbReference type="AlphaFoldDB" id="A0A150GCJ9"/>
<keyword evidence="1" id="KW-0175">Coiled coil</keyword>
<keyword evidence="3" id="KW-1185">Reference proteome</keyword>
<dbReference type="OrthoDB" id="542671at2759"/>
<comment type="caution">
    <text evidence="2">The sequence shown here is derived from an EMBL/GenBank/DDBJ whole genome shotgun (WGS) entry which is preliminary data.</text>
</comment>
<organism evidence="2 3">
    <name type="scientific">Gonium pectorale</name>
    <name type="common">Green alga</name>
    <dbReference type="NCBI Taxonomy" id="33097"/>
    <lineage>
        <taxon>Eukaryota</taxon>
        <taxon>Viridiplantae</taxon>
        <taxon>Chlorophyta</taxon>
        <taxon>core chlorophytes</taxon>
        <taxon>Chlorophyceae</taxon>
        <taxon>CS clade</taxon>
        <taxon>Chlamydomonadales</taxon>
        <taxon>Volvocaceae</taxon>
        <taxon>Gonium</taxon>
    </lineage>
</organism>
<accession>A0A150GCJ9</accession>
<evidence type="ECO:0000313" key="2">
    <source>
        <dbReference type="EMBL" id="KXZ47548.1"/>
    </source>
</evidence>
<feature type="coiled-coil region" evidence="1">
    <location>
        <begin position="106"/>
        <end position="133"/>
    </location>
</feature>
<gene>
    <name evidence="2" type="ORF">GPECTOR_34g707</name>
</gene>
<sequence>MLNLVSPASASPVPSCTPTPAAFQQPELAASQPQASVRVDLVSSAFRLENLSDQPEEASTSDRITERCSRTLGISACDLEFYELRQLDDGMIPETCTHVGVLGEELAVLREKLRGMEAASQHLEATNQHLREQLKACDEHRLELMGAIRNIVKEARADNEGAVYQLQSLNLGIGSTATGSSAGGL</sequence>
<protein>
    <submittedName>
        <fullName evidence="2">Uncharacterized protein</fullName>
    </submittedName>
</protein>
<name>A0A150GCJ9_GONPE</name>
<dbReference type="EMBL" id="LSYV01000035">
    <property type="protein sequence ID" value="KXZ47548.1"/>
    <property type="molecule type" value="Genomic_DNA"/>
</dbReference>
<evidence type="ECO:0000313" key="3">
    <source>
        <dbReference type="Proteomes" id="UP000075714"/>
    </source>
</evidence>
<evidence type="ECO:0000256" key="1">
    <source>
        <dbReference type="SAM" id="Coils"/>
    </source>
</evidence>